<reference evidence="3" key="1">
    <citation type="journal article" date="2019" name="Int. J. Syst. Evol. Microbiol.">
        <title>The Global Catalogue of Microorganisms (GCM) 10K type strain sequencing project: providing services to taxonomists for standard genome sequencing and annotation.</title>
        <authorList>
            <consortium name="The Broad Institute Genomics Platform"/>
            <consortium name="The Broad Institute Genome Sequencing Center for Infectious Disease"/>
            <person name="Wu L."/>
            <person name="Ma J."/>
        </authorList>
    </citation>
    <scope>NUCLEOTIDE SEQUENCE [LARGE SCALE GENOMIC DNA]</scope>
    <source>
        <strain evidence="3">CCUG 63418</strain>
    </source>
</reference>
<dbReference type="Proteomes" id="UP001596958">
    <property type="component" value="Unassembled WGS sequence"/>
</dbReference>
<evidence type="ECO:0000313" key="2">
    <source>
        <dbReference type="EMBL" id="MFD0749455.1"/>
    </source>
</evidence>
<feature type="chain" id="PRO_5045772022" description="LTXXQ motif family protein" evidence="1">
    <location>
        <begin position="21"/>
        <end position="121"/>
    </location>
</feature>
<dbReference type="RefSeq" id="WP_377097831.1">
    <property type="nucleotide sequence ID" value="NZ_JBHTHU010000002.1"/>
</dbReference>
<proteinExistence type="predicted"/>
<dbReference type="EMBL" id="JBHTHU010000002">
    <property type="protein sequence ID" value="MFD0749455.1"/>
    <property type="molecule type" value="Genomic_DNA"/>
</dbReference>
<protein>
    <recommendedName>
        <fullName evidence="4">LTXXQ motif family protein</fullName>
    </recommendedName>
</protein>
<feature type="signal peptide" evidence="1">
    <location>
        <begin position="1"/>
        <end position="20"/>
    </location>
</feature>
<evidence type="ECO:0000313" key="3">
    <source>
        <dbReference type="Proteomes" id="UP001596958"/>
    </source>
</evidence>
<organism evidence="2 3">
    <name type="scientific">Mucilaginibacter calamicampi</name>
    <dbReference type="NCBI Taxonomy" id="1302352"/>
    <lineage>
        <taxon>Bacteria</taxon>
        <taxon>Pseudomonadati</taxon>
        <taxon>Bacteroidota</taxon>
        <taxon>Sphingobacteriia</taxon>
        <taxon>Sphingobacteriales</taxon>
        <taxon>Sphingobacteriaceae</taxon>
        <taxon>Mucilaginibacter</taxon>
    </lineage>
</organism>
<evidence type="ECO:0008006" key="4">
    <source>
        <dbReference type="Google" id="ProtNLM"/>
    </source>
</evidence>
<evidence type="ECO:0000256" key="1">
    <source>
        <dbReference type="SAM" id="SignalP"/>
    </source>
</evidence>
<keyword evidence="1" id="KW-0732">Signal</keyword>
<gene>
    <name evidence="2" type="ORF">ACFQZS_04830</name>
</gene>
<accession>A0ABW2YUA8</accession>
<keyword evidence="3" id="KW-1185">Reference proteome</keyword>
<comment type="caution">
    <text evidence="2">The sequence shown here is derived from an EMBL/GenBank/DDBJ whole genome shotgun (WGS) entry which is preliminary data.</text>
</comment>
<name>A0ABW2YUA8_9SPHI</name>
<sequence length="121" mass="13084">MKKILLVGAFILGLSAMGFAQGPPSPEERVAQLKTSLSLTDAQVAKAKVIYEAQGKSLDSLMSAGQNGGDMQSMFPKFTKMMETTNTKIKAILTPEQAPVFQKQVDAMNERFKQMQQGGGN</sequence>